<feature type="chain" id="PRO_5046202721" evidence="1">
    <location>
        <begin position="23"/>
        <end position="296"/>
    </location>
</feature>
<evidence type="ECO:0000313" key="2">
    <source>
        <dbReference type="EMBL" id="MFC4674606.1"/>
    </source>
</evidence>
<dbReference type="Pfam" id="PF09697">
    <property type="entry name" value="Porph_ging"/>
    <property type="match status" value="1"/>
</dbReference>
<evidence type="ECO:0000256" key="1">
    <source>
        <dbReference type="SAM" id="SignalP"/>
    </source>
</evidence>
<dbReference type="InterPro" id="IPR005901">
    <property type="entry name" value="GLPGLI"/>
</dbReference>
<proteinExistence type="predicted"/>
<protein>
    <submittedName>
        <fullName evidence="2">GLPGLI family protein</fullName>
    </submittedName>
</protein>
<keyword evidence="1" id="KW-0732">Signal</keyword>
<sequence length="296" mass="33290">MKKTILLLALSALSATVCSQQAVSVRKIDKGDIQQEKLDVATVRCYYKFTQPVTVDKQIHRQSDTMTLDIGQKVSRYYDAARIKRDSLFTDFMRNKLNPSTIQSISIMKDADMSVLDNKGGAMFDSTTKGETAQLFKKRPAGEIITIDRAESDPQKYKCTETIPAQQWDISTDTLTVLGYICQKATTEFRGRDYEAWFSPDIPVNEGPWKFHGLPGLIMKVSDSENLFSFEIIGLENLDNPVDITMAQEDYLKASIKDLDKLKKKQSGGTAINVNGGNVIMIQKKNNNEYLSLETE</sequence>
<reference evidence="3" key="1">
    <citation type="journal article" date="2019" name="Int. J. Syst. Evol. Microbiol.">
        <title>The Global Catalogue of Microorganisms (GCM) 10K type strain sequencing project: providing services to taxonomists for standard genome sequencing and annotation.</title>
        <authorList>
            <consortium name="The Broad Institute Genomics Platform"/>
            <consortium name="The Broad Institute Genome Sequencing Center for Infectious Disease"/>
            <person name="Wu L."/>
            <person name="Ma J."/>
        </authorList>
    </citation>
    <scope>NUCLEOTIDE SEQUENCE [LARGE SCALE GENOMIC DNA]</scope>
    <source>
        <strain evidence="3">CCUG 66188</strain>
    </source>
</reference>
<organism evidence="2 3">
    <name type="scientific">Dysgonomonas termitidis</name>
    <dbReference type="NCBI Taxonomy" id="1516126"/>
    <lineage>
        <taxon>Bacteria</taxon>
        <taxon>Pseudomonadati</taxon>
        <taxon>Bacteroidota</taxon>
        <taxon>Bacteroidia</taxon>
        <taxon>Bacteroidales</taxon>
        <taxon>Dysgonomonadaceae</taxon>
        <taxon>Dysgonomonas</taxon>
    </lineage>
</organism>
<name>A0ABV9KX93_9BACT</name>
<dbReference type="RefSeq" id="WP_379997064.1">
    <property type="nucleotide sequence ID" value="NZ_JBHSGN010000077.1"/>
</dbReference>
<accession>A0ABV9KX93</accession>
<feature type="signal peptide" evidence="1">
    <location>
        <begin position="1"/>
        <end position="22"/>
    </location>
</feature>
<gene>
    <name evidence="2" type="ORF">ACFO6W_12955</name>
</gene>
<comment type="caution">
    <text evidence="2">The sequence shown here is derived from an EMBL/GenBank/DDBJ whole genome shotgun (WGS) entry which is preliminary data.</text>
</comment>
<dbReference type="Proteomes" id="UP001596023">
    <property type="component" value="Unassembled WGS sequence"/>
</dbReference>
<keyword evidence="3" id="KW-1185">Reference proteome</keyword>
<dbReference type="EMBL" id="JBHSGN010000077">
    <property type="protein sequence ID" value="MFC4674606.1"/>
    <property type="molecule type" value="Genomic_DNA"/>
</dbReference>
<dbReference type="NCBIfam" id="TIGR01200">
    <property type="entry name" value="GLPGLI"/>
    <property type="match status" value="1"/>
</dbReference>
<evidence type="ECO:0000313" key="3">
    <source>
        <dbReference type="Proteomes" id="UP001596023"/>
    </source>
</evidence>